<dbReference type="RefSeq" id="WP_372386785.1">
    <property type="nucleotide sequence ID" value="NZ_JBGNYA010000001.1"/>
</dbReference>
<proteinExistence type="predicted"/>
<dbReference type="SMART" id="SM00346">
    <property type="entry name" value="HTH_ICLR"/>
    <property type="match status" value="1"/>
</dbReference>
<dbReference type="InterPro" id="IPR036388">
    <property type="entry name" value="WH-like_DNA-bd_sf"/>
</dbReference>
<keyword evidence="3" id="KW-0804">Transcription</keyword>
<evidence type="ECO:0000256" key="1">
    <source>
        <dbReference type="ARBA" id="ARBA00023015"/>
    </source>
</evidence>
<dbReference type="PANTHER" id="PTHR30136">
    <property type="entry name" value="HELIX-TURN-HELIX TRANSCRIPTIONAL REGULATOR, ICLR FAMILY"/>
    <property type="match status" value="1"/>
</dbReference>
<evidence type="ECO:0000259" key="5">
    <source>
        <dbReference type="PROSITE" id="PS51078"/>
    </source>
</evidence>
<dbReference type="PROSITE" id="PS51077">
    <property type="entry name" value="HTH_ICLR"/>
    <property type="match status" value="1"/>
</dbReference>
<organism evidence="6 7">
    <name type="scientific">Halobellus rubicundus</name>
    <dbReference type="NCBI Taxonomy" id="2996466"/>
    <lineage>
        <taxon>Archaea</taxon>
        <taxon>Methanobacteriati</taxon>
        <taxon>Methanobacteriota</taxon>
        <taxon>Stenosarchaea group</taxon>
        <taxon>Halobacteria</taxon>
        <taxon>Halobacteriales</taxon>
        <taxon>Haloferacaceae</taxon>
        <taxon>Halobellus</taxon>
    </lineage>
</organism>
<evidence type="ECO:0000313" key="6">
    <source>
        <dbReference type="EMBL" id="MFA1609755.1"/>
    </source>
</evidence>
<keyword evidence="2" id="KW-0238">DNA-binding</keyword>
<dbReference type="CDD" id="cd00090">
    <property type="entry name" value="HTH_ARSR"/>
    <property type="match status" value="1"/>
</dbReference>
<reference evidence="6 7" key="1">
    <citation type="submission" date="2024-08" db="EMBL/GenBank/DDBJ databases">
        <title>Halobellus sp. MBLA0158 whole genome sequence.</title>
        <authorList>
            <person name="Hwang C.Y."/>
            <person name="Cho E.-S."/>
            <person name="Seo M.-J."/>
        </authorList>
    </citation>
    <scope>NUCLEOTIDE SEQUENCE [LARGE SCALE GENOMIC DNA]</scope>
    <source>
        <strain evidence="6 7">MBLA0158</strain>
    </source>
</reference>
<accession>A0ABD5MBZ9</accession>
<comment type="caution">
    <text evidence="6">The sequence shown here is derived from an EMBL/GenBank/DDBJ whole genome shotgun (WGS) entry which is preliminary data.</text>
</comment>
<evidence type="ECO:0000313" key="7">
    <source>
        <dbReference type="Proteomes" id="UP001570511"/>
    </source>
</evidence>
<dbReference type="InterPro" id="IPR036390">
    <property type="entry name" value="WH_DNA-bd_sf"/>
</dbReference>
<dbReference type="SUPFAM" id="SSF46785">
    <property type="entry name" value="Winged helix' DNA-binding domain"/>
    <property type="match status" value="1"/>
</dbReference>
<evidence type="ECO:0000256" key="2">
    <source>
        <dbReference type="ARBA" id="ARBA00023125"/>
    </source>
</evidence>
<feature type="domain" description="HTH iclR-type" evidence="4">
    <location>
        <begin position="9"/>
        <end position="68"/>
    </location>
</feature>
<sequence length="254" mass="28278">MENQNASRVKTTETSFEILEILFEEGEATREELEERLGLATSTVHRHLATLQEYGYVVPGTEGYRLSFKFLTFGGFLRREVPGYPMIKQKVDDLAAQTDERAQFIIREGTDRVYLYTEIGDNPVQTGAHTGRRGPIYSSAAGKSIVAYLPEAKREELIDSFSLERTGPNTITDPDELRADLAEIRERGYALNREESTAGVHAIGAPVRVNDDEIIGAISVSGPATRLKSDRLEDELPDLVLAATNELQLHIEHS</sequence>
<dbReference type="GO" id="GO:0006355">
    <property type="term" value="P:regulation of DNA-templated transcription"/>
    <property type="evidence" value="ECO:0007669"/>
    <property type="project" value="UniProtKB-ARBA"/>
</dbReference>
<keyword evidence="7" id="KW-1185">Reference proteome</keyword>
<evidence type="ECO:0000256" key="3">
    <source>
        <dbReference type="ARBA" id="ARBA00023163"/>
    </source>
</evidence>
<feature type="domain" description="IclR-ED" evidence="5">
    <location>
        <begin position="69"/>
        <end position="253"/>
    </location>
</feature>
<dbReference type="AlphaFoldDB" id="A0ABD5MBZ9"/>
<dbReference type="Proteomes" id="UP001570511">
    <property type="component" value="Unassembled WGS sequence"/>
</dbReference>
<dbReference type="SUPFAM" id="SSF55781">
    <property type="entry name" value="GAF domain-like"/>
    <property type="match status" value="1"/>
</dbReference>
<dbReference type="InterPro" id="IPR029016">
    <property type="entry name" value="GAF-like_dom_sf"/>
</dbReference>
<dbReference type="PROSITE" id="PS51078">
    <property type="entry name" value="ICLR_ED"/>
    <property type="match status" value="1"/>
</dbReference>
<dbReference type="EMBL" id="JBGNYA010000001">
    <property type="protein sequence ID" value="MFA1609755.1"/>
    <property type="molecule type" value="Genomic_DNA"/>
</dbReference>
<protein>
    <submittedName>
        <fullName evidence="6">IclR family transcriptional regulator</fullName>
    </submittedName>
</protein>
<name>A0ABD5MBZ9_9EURY</name>
<dbReference type="InterPro" id="IPR014757">
    <property type="entry name" value="Tscrpt_reg_IclR_C"/>
</dbReference>
<evidence type="ECO:0000259" key="4">
    <source>
        <dbReference type="PROSITE" id="PS51077"/>
    </source>
</evidence>
<dbReference type="Gene3D" id="3.30.450.40">
    <property type="match status" value="1"/>
</dbReference>
<dbReference type="Pfam" id="PF09339">
    <property type="entry name" value="HTH_IclR"/>
    <property type="match status" value="1"/>
</dbReference>
<dbReference type="PANTHER" id="PTHR30136:SF35">
    <property type="entry name" value="HTH-TYPE TRANSCRIPTIONAL REGULATOR RV1719"/>
    <property type="match status" value="1"/>
</dbReference>
<dbReference type="Pfam" id="PF01614">
    <property type="entry name" value="IclR_C"/>
    <property type="match status" value="1"/>
</dbReference>
<dbReference type="InterPro" id="IPR050707">
    <property type="entry name" value="HTH_MetabolicPath_Reg"/>
</dbReference>
<keyword evidence="1" id="KW-0805">Transcription regulation</keyword>
<dbReference type="InterPro" id="IPR005471">
    <property type="entry name" value="Tscrpt_reg_IclR_N"/>
</dbReference>
<dbReference type="Gene3D" id="1.10.10.10">
    <property type="entry name" value="Winged helix-like DNA-binding domain superfamily/Winged helix DNA-binding domain"/>
    <property type="match status" value="1"/>
</dbReference>
<dbReference type="GO" id="GO:0003677">
    <property type="term" value="F:DNA binding"/>
    <property type="evidence" value="ECO:0007669"/>
    <property type="project" value="UniProtKB-KW"/>
</dbReference>
<dbReference type="InterPro" id="IPR011991">
    <property type="entry name" value="ArsR-like_HTH"/>
</dbReference>
<gene>
    <name evidence="6" type="ORF">OS889_01865</name>
</gene>